<dbReference type="Proteomes" id="UP000026961">
    <property type="component" value="Chromosome 3"/>
</dbReference>
<keyword evidence="5" id="KW-0560">Oxidoreductase</keyword>
<dbReference type="GO" id="GO:0016705">
    <property type="term" value="F:oxidoreductase activity, acting on paired donors, with incorporation or reduction of molecular oxygen"/>
    <property type="evidence" value="ECO:0007669"/>
    <property type="project" value="InterPro"/>
</dbReference>
<dbReference type="AlphaFoldDB" id="A0A0D9Z1V2"/>
<dbReference type="CDD" id="cd11064">
    <property type="entry name" value="CYP86A"/>
    <property type="match status" value="2"/>
</dbReference>
<evidence type="ECO:0000256" key="3">
    <source>
        <dbReference type="ARBA" id="ARBA00022723"/>
    </source>
</evidence>
<keyword evidence="6 7" id="KW-0408">Iron</keyword>
<evidence type="ECO:0000256" key="4">
    <source>
        <dbReference type="ARBA" id="ARBA00022989"/>
    </source>
</evidence>
<dbReference type="PRINTS" id="PR00385">
    <property type="entry name" value="P450"/>
</dbReference>
<keyword evidence="7" id="KW-0349">Heme</keyword>
<dbReference type="PRINTS" id="PR00463">
    <property type="entry name" value="EP450I"/>
</dbReference>
<keyword evidence="8" id="KW-0472">Membrane</keyword>
<keyword evidence="2 8" id="KW-0812">Transmembrane</keyword>
<accession>A0A0D9Z1V2</accession>
<dbReference type="HOGENOM" id="CLU_001570_9_1_1"/>
<dbReference type="InterPro" id="IPR001128">
    <property type="entry name" value="Cyt_P450"/>
</dbReference>
<dbReference type="GO" id="GO:0006629">
    <property type="term" value="P:lipid metabolic process"/>
    <property type="evidence" value="ECO:0007669"/>
    <property type="project" value="UniProtKB-ARBA"/>
</dbReference>
<dbReference type="InterPro" id="IPR036396">
    <property type="entry name" value="Cyt_P450_sf"/>
</dbReference>
<feature type="transmembrane region" description="Helical" evidence="8">
    <location>
        <begin position="6"/>
        <end position="24"/>
    </location>
</feature>
<reference evidence="9" key="1">
    <citation type="submission" date="2015-04" db="UniProtKB">
        <authorList>
            <consortium name="EnsemblPlants"/>
        </authorList>
    </citation>
    <scope>IDENTIFICATION</scope>
</reference>
<dbReference type="EnsemblPlants" id="OGLUM03G03060.1">
    <property type="protein sequence ID" value="OGLUM03G03060.1"/>
    <property type="gene ID" value="OGLUM03G03060"/>
</dbReference>
<comment type="cofactor">
    <cofactor evidence="7">
        <name>heme</name>
        <dbReference type="ChEBI" id="CHEBI:30413"/>
    </cofactor>
</comment>
<dbReference type="GO" id="GO:0020037">
    <property type="term" value="F:heme binding"/>
    <property type="evidence" value="ECO:0007669"/>
    <property type="project" value="InterPro"/>
</dbReference>
<reference evidence="9" key="2">
    <citation type="submission" date="2018-05" db="EMBL/GenBank/DDBJ databases">
        <title>OgluRS3 (Oryza glumaepatula Reference Sequence Version 3).</title>
        <authorList>
            <person name="Zhang J."/>
            <person name="Kudrna D."/>
            <person name="Lee S."/>
            <person name="Talag J."/>
            <person name="Welchert J."/>
            <person name="Wing R.A."/>
        </authorList>
    </citation>
    <scope>NUCLEOTIDE SEQUENCE [LARGE SCALE GENOMIC DNA]</scope>
</reference>
<dbReference type="Gramene" id="OGLUM03G03060.1">
    <property type="protein sequence ID" value="OGLUM03G03060.1"/>
    <property type="gene ID" value="OGLUM03G03060"/>
</dbReference>
<evidence type="ECO:0000256" key="2">
    <source>
        <dbReference type="ARBA" id="ARBA00022692"/>
    </source>
</evidence>
<dbReference type="InterPro" id="IPR017972">
    <property type="entry name" value="Cyt_P450_CS"/>
</dbReference>
<feature type="binding site" description="axial binding residue" evidence="7">
    <location>
        <position position="452"/>
    </location>
    <ligand>
        <name>heme</name>
        <dbReference type="ChEBI" id="CHEBI:30413"/>
    </ligand>
    <ligandPart>
        <name>Fe</name>
        <dbReference type="ChEBI" id="CHEBI:18248"/>
    </ligandPart>
</feature>
<keyword evidence="10" id="KW-1185">Reference proteome</keyword>
<dbReference type="Gene3D" id="1.10.630.10">
    <property type="entry name" value="Cytochrome P450"/>
    <property type="match status" value="2"/>
</dbReference>
<comment type="similarity">
    <text evidence="1">Belongs to the cytochrome P450 family.</text>
</comment>
<evidence type="ECO:0000256" key="6">
    <source>
        <dbReference type="ARBA" id="ARBA00023004"/>
    </source>
</evidence>
<evidence type="ECO:0000256" key="5">
    <source>
        <dbReference type="ARBA" id="ARBA00023002"/>
    </source>
</evidence>
<evidence type="ECO:0000313" key="10">
    <source>
        <dbReference type="Proteomes" id="UP000026961"/>
    </source>
</evidence>
<sequence>MAFSSILQLTLCFLCFSVFYYYHIKSKRKNPAIPVCWPLVGMLPDLLVNRHQLHDWITSFLTASQLNFRFIGPTMSSNMRFFFTCDPANVRHIFTSNFANYPKGPDFAEIFDDTLGDGIFNVDGDSWLRQRAKTQLLMYNHRFQSFVSRCSSDKVENALLPLLSHFAGTGERCNLQDVFMRLTFDMSTMLASGEDPGCLAISLPMPKVPFVRAVDYTTRVLLVRHIIPLSLWKLARRLGVGFERKMAEALRTINQFIYETIVKRRAKKANEGIEDSEDLLSSYLKDDDENADTFLRDTTMTLIAAGRDTIGSALSWLFYLLTKNPHVASKILEELDSVERATTTPDGMVTFDPDELKSLVYLHAAVCESLRLYPPVPLDHKGVVAADVMPSGHKVRPGDKIVVSIYAMGRTESVWGSDCMEFRPERWISDHGKLRYMPSYKFTPFITGPRTCLGKDMALVQLKVVAATVVKNFEIEAVPGHIVEPKLSMVLHMKNGLMVRVKRSLLGPSFSSCLDLIGCTRALYLYLQKLFVRCNGQVMAFASILQLALCFLCFSIFSYNHIKSKRKNTAIPVCWPLIGMLPDLLANRHRIHDWITSLLTASQLNFRFTGPPSSNMRLFITCDPANVRHVFTSNFSNYPKGPDFTEIFDIFGDGIFNVDGDSWRRQRAKAQLLTCRPRFRAFVSRCSRIKVEKALLPLLAHFAATGESCNLQDVFMRLTFDTTTMVVSGADTGCLAISLPEVAFARAMDDATRVLLVRHIVPLSWWKLARRLGIGYERTMAEALRACDHFVNETIEKRRAEKAKGEADGSADLLSSYINDDDEEENASSSFLRDTTMNLISAGRDASAMALSWFFYLLTKNPCVVSKILEELDSVNGITTPDGMVTFDPDELRPLVYLHAALSETLRLYPPVPLEHKGVLAADALPSGHDVRPGDKIVVSLFAMARMEAVWGSDCREFRPERWISKDGKLRYVPSYKFMTFSSGPRTCLGKDMAFVQLKAVAAAVVKNFEIEAMPGHVVEPALSIVLHMKNGLMVRVKRRHVLNN</sequence>
<dbReference type="eggNOG" id="KOG0157">
    <property type="taxonomic scope" value="Eukaryota"/>
</dbReference>
<organism evidence="9">
    <name type="scientific">Oryza glumipatula</name>
    <dbReference type="NCBI Taxonomy" id="40148"/>
    <lineage>
        <taxon>Eukaryota</taxon>
        <taxon>Viridiplantae</taxon>
        <taxon>Streptophyta</taxon>
        <taxon>Embryophyta</taxon>
        <taxon>Tracheophyta</taxon>
        <taxon>Spermatophyta</taxon>
        <taxon>Magnoliopsida</taxon>
        <taxon>Liliopsida</taxon>
        <taxon>Poales</taxon>
        <taxon>Poaceae</taxon>
        <taxon>BOP clade</taxon>
        <taxon>Oryzoideae</taxon>
        <taxon>Oryzeae</taxon>
        <taxon>Oryzinae</taxon>
        <taxon>Oryza</taxon>
    </lineage>
</organism>
<dbReference type="PANTHER" id="PTHR24296">
    <property type="entry name" value="CYTOCHROME P450"/>
    <property type="match status" value="1"/>
</dbReference>
<keyword evidence="3 7" id="KW-0479">Metal-binding</keyword>
<evidence type="ECO:0008006" key="11">
    <source>
        <dbReference type="Google" id="ProtNLM"/>
    </source>
</evidence>
<keyword evidence="4 8" id="KW-1133">Transmembrane helix</keyword>
<proteinExistence type="inferred from homology"/>
<evidence type="ECO:0000256" key="1">
    <source>
        <dbReference type="ARBA" id="ARBA00010617"/>
    </source>
</evidence>
<evidence type="ECO:0000256" key="7">
    <source>
        <dbReference type="PIRSR" id="PIRSR602401-1"/>
    </source>
</evidence>
<evidence type="ECO:0000313" key="9">
    <source>
        <dbReference type="EnsemblPlants" id="OGLUM03G03060.1"/>
    </source>
</evidence>
<dbReference type="PROSITE" id="PS00086">
    <property type="entry name" value="CYTOCHROME_P450"/>
    <property type="match status" value="1"/>
</dbReference>
<name>A0A0D9Z1V2_9ORYZ</name>
<dbReference type="GO" id="GO:0004497">
    <property type="term" value="F:monooxygenase activity"/>
    <property type="evidence" value="ECO:0007669"/>
    <property type="project" value="InterPro"/>
</dbReference>
<dbReference type="STRING" id="40148.A0A0D9Z1V2"/>
<evidence type="ECO:0000256" key="8">
    <source>
        <dbReference type="SAM" id="Phobius"/>
    </source>
</evidence>
<dbReference type="Pfam" id="PF00067">
    <property type="entry name" value="p450"/>
    <property type="match status" value="2"/>
</dbReference>
<protein>
    <recommendedName>
        <fullName evidence="11">Cytochrome P450</fullName>
    </recommendedName>
</protein>
<dbReference type="GO" id="GO:0005506">
    <property type="term" value="F:iron ion binding"/>
    <property type="evidence" value="ECO:0007669"/>
    <property type="project" value="InterPro"/>
</dbReference>
<dbReference type="InterPro" id="IPR002401">
    <property type="entry name" value="Cyt_P450_E_grp-I"/>
</dbReference>
<dbReference type="SUPFAM" id="SSF48264">
    <property type="entry name" value="Cytochrome P450"/>
    <property type="match status" value="2"/>
</dbReference>